<feature type="compositionally biased region" description="Low complexity" evidence="1">
    <location>
        <begin position="254"/>
        <end position="264"/>
    </location>
</feature>
<dbReference type="PROSITE" id="PS50089">
    <property type="entry name" value="ZF_RING_2"/>
    <property type="match status" value="1"/>
</dbReference>
<reference evidence="3" key="1">
    <citation type="journal article" date="2008" name="Nat. Genet.">
        <title>The Pristionchus pacificus genome provides a unique perspective on nematode lifestyle and parasitism.</title>
        <authorList>
            <person name="Dieterich C."/>
            <person name="Clifton S.W."/>
            <person name="Schuster L.N."/>
            <person name="Chinwalla A."/>
            <person name="Delehaunty K."/>
            <person name="Dinkelacker I."/>
            <person name="Fulton L."/>
            <person name="Fulton R."/>
            <person name="Godfrey J."/>
            <person name="Minx P."/>
            <person name="Mitreva M."/>
            <person name="Roeseler W."/>
            <person name="Tian H."/>
            <person name="Witte H."/>
            <person name="Yang S.P."/>
            <person name="Wilson R.K."/>
            <person name="Sommer R.J."/>
        </authorList>
    </citation>
    <scope>NUCLEOTIDE SEQUENCE [LARGE SCALE GENOMIC DNA]</scope>
    <source>
        <strain evidence="3">PS312</strain>
    </source>
</reference>
<accession>A0A2A6CG22</accession>
<evidence type="ECO:0000256" key="1">
    <source>
        <dbReference type="SAM" id="MobiDB-lite"/>
    </source>
</evidence>
<accession>A0A8R1YHA8</accession>
<dbReference type="EnsemblMetazoa" id="PPA22560.1">
    <property type="protein sequence ID" value="PPA22560.1"/>
    <property type="gene ID" value="WBGene00112114"/>
</dbReference>
<dbReference type="InterPro" id="IPR017907">
    <property type="entry name" value="Znf_RING_CS"/>
</dbReference>
<reference evidence="2" key="2">
    <citation type="submission" date="2022-06" db="UniProtKB">
        <authorList>
            <consortium name="EnsemblMetazoa"/>
        </authorList>
    </citation>
    <scope>IDENTIFICATION</scope>
    <source>
        <strain evidence="2">PS312</strain>
    </source>
</reference>
<sequence length="674" mass="74496">MASGASDGAAAGTADVIHAMQQRTQCPVCMDQFSNNPAGQARSLLCSHLVCNTCLRRLTQGDLIVCPVCRAQMDTRENPAHVVREVGFLAEELDKLHRMQWPQQPDGSPDRRPLRKSPSTRRVRVPGQRPFHEPASARRPSRSPVHSQQQSSPPSAYLARNSRRTRRWKTSLWRGHATVPSPDSSFIADDTSAEEASLLSVSTSSAGSSLALRQARRYSTESSMDTIARDGRSSLNSTIDLSSDSSDGAARRYSTSSENSSSDSALAAMMKRTECPVDVVVCPICRDEIGTVQHPPPIVREVGFLAEQLRLLQQPQQPDDSQADHGQSQPSIPAHLQEQPRRFRERQDRSPQQQQSQARPPQIDWEQELSRRAIDEIMRALGEESQSAEDMRELDQGMWDFDDSMIVEGQNRQAVQELDENWEQVQSDDLSGRDIEELEETEGVLRTDRRFMSNSFDFMSDYDYDVAGGFIRSPDNSMDRGFMRSMSSSSVGASSDLGEAARYVPTPDRRSMAVRSISSFDISMGSNRADAGTSTRWLSSESLASSLSSGSILAHLATVGYDPNSDSPMADSLRAEPRRSTSPVSDLSDAEGEWLSLDRPMIDDPVRFSRADSAHSTRRSLSEMSVLSAAGGYVSSMDNGTAAGAARRFRTRPTAFDSLNTYSPPPAARRRRRH</sequence>
<organism evidence="2 3">
    <name type="scientific">Pristionchus pacificus</name>
    <name type="common">Parasitic nematode worm</name>
    <dbReference type="NCBI Taxonomy" id="54126"/>
    <lineage>
        <taxon>Eukaryota</taxon>
        <taxon>Metazoa</taxon>
        <taxon>Ecdysozoa</taxon>
        <taxon>Nematoda</taxon>
        <taxon>Chromadorea</taxon>
        <taxon>Rhabditida</taxon>
        <taxon>Rhabditina</taxon>
        <taxon>Diplogasteromorpha</taxon>
        <taxon>Diplogasteroidea</taxon>
        <taxon>Neodiplogasteridae</taxon>
        <taxon>Pristionchus</taxon>
    </lineage>
</organism>
<feature type="compositionally biased region" description="Basic and acidic residues" evidence="1">
    <location>
        <begin position="338"/>
        <end position="349"/>
    </location>
</feature>
<dbReference type="PROSITE" id="PS00518">
    <property type="entry name" value="ZF_RING_1"/>
    <property type="match status" value="1"/>
</dbReference>
<name>A0A2A6CG22_PRIPA</name>
<keyword evidence="3" id="KW-1185">Reference proteome</keyword>
<dbReference type="CDD" id="cd16449">
    <property type="entry name" value="RING-HC"/>
    <property type="match status" value="1"/>
</dbReference>
<dbReference type="PANTHER" id="PTHR47156">
    <property type="entry name" value="PROTEIN CBG20824"/>
    <property type="match status" value="1"/>
</dbReference>
<dbReference type="Proteomes" id="UP000005239">
    <property type="component" value="Unassembled WGS sequence"/>
</dbReference>
<feature type="compositionally biased region" description="Low complexity" evidence="1">
    <location>
        <begin position="350"/>
        <end position="362"/>
    </location>
</feature>
<feature type="region of interest" description="Disordered" evidence="1">
    <location>
        <begin position="314"/>
        <end position="367"/>
    </location>
</feature>
<dbReference type="Gene3D" id="3.30.40.10">
    <property type="entry name" value="Zinc/RING finger domain, C3HC4 (zinc finger)"/>
    <property type="match status" value="1"/>
</dbReference>
<feature type="region of interest" description="Disordered" evidence="1">
    <location>
        <begin position="564"/>
        <end position="589"/>
    </location>
</feature>
<feature type="region of interest" description="Disordered" evidence="1">
    <location>
        <begin position="222"/>
        <end position="265"/>
    </location>
</feature>
<dbReference type="InterPro" id="IPR027370">
    <property type="entry name" value="Znf-RING_euk"/>
</dbReference>
<dbReference type="InterPro" id="IPR001841">
    <property type="entry name" value="Znf_RING"/>
</dbReference>
<dbReference type="SMART" id="SM00184">
    <property type="entry name" value="RING"/>
    <property type="match status" value="1"/>
</dbReference>
<feature type="compositionally biased region" description="Basic residues" evidence="1">
    <location>
        <begin position="113"/>
        <end position="124"/>
    </location>
</feature>
<proteinExistence type="predicted"/>
<dbReference type="InterPro" id="IPR052667">
    <property type="entry name" value="E3_ubiquitin-ligase_RING"/>
</dbReference>
<dbReference type="InterPro" id="IPR013083">
    <property type="entry name" value="Znf_RING/FYVE/PHD"/>
</dbReference>
<evidence type="ECO:0000313" key="3">
    <source>
        <dbReference type="Proteomes" id="UP000005239"/>
    </source>
</evidence>
<dbReference type="AlphaFoldDB" id="A0A2A6CG22"/>
<feature type="compositionally biased region" description="Low complexity" evidence="1">
    <location>
        <begin position="142"/>
        <end position="155"/>
    </location>
</feature>
<dbReference type="SUPFAM" id="SSF57850">
    <property type="entry name" value="RING/U-box"/>
    <property type="match status" value="1"/>
</dbReference>
<feature type="region of interest" description="Disordered" evidence="1">
    <location>
        <begin position="638"/>
        <end position="674"/>
    </location>
</feature>
<protein>
    <submittedName>
        <fullName evidence="2">Zinc finger protein</fullName>
    </submittedName>
</protein>
<feature type="region of interest" description="Disordered" evidence="1">
    <location>
        <begin position="99"/>
        <end position="163"/>
    </location>
</feature>
<dbReference type="PANTHER" id="PTHR47156:SF10">
    <property type="entry name" value="E3 UBIQUITIN-PROTEIN LIGASE TRIM-21-RELATED"/>
    <property type="match status" value="1"/>
</dbReference>
<feature type="compositionally biased region" description="Low complexity" evidence="1">
    <location>
        <begin position="640"/>
        <end position="656"/>
    </location>
</feature>
<feature type="compositionally biased region" description="Polar residues" evidence="1">
    <location>
        <begin position="233"/>
        <end position="246"/>
    </location>
</feature>
<dbReference type="Pfam" id="PF13445">
    <property type="entry name" value="zf-RING_UBOX"/>
    <property type="match status" value="1"/>
</dbReference>
<evidence type="ECO:0000313" key="2">
    <source>
        <dbReference type="EnsemblMetazoa" id="PPA22560.1"/>
    </source>
</evidence>
<dbReference type="OrthoDB" id="6105938at2759"/>
<gene>
    <name evidence="2" type="primary">WBGene00112114</name>
</gene>